<feature type="domain" description="DEAD-box RNA helicase Q" evidence="12">
    <location>
        <begin position="187"/>
        <end position="215"/>
    </location>
</feature>
<keyword evidence="16" id="KW-1185">Reference proteome</keyword>
<evidence type="ECO:0000256" key="6">
    <source>
        <dbReference type="ARBA" id="ARBA00047984"/>
    </source>
</evidence>
<dbReference type="EMBL" id="WNWS01000067">
    <property type="protein sequence ID" value="KAE9983070.1"/>
    <property type="molecule type" value="Genomic_DNA"/>
</dbReference>
<dbReference type="GO" id="GO:0003724">
    <property type="term" value="F:RNA helicase activity"/>
    <property type="evidence" value="ECO:0007669"/>
    <property type="project" value="UniProtKB-EC"/>
</dbReference>
<evidence type="ECO:0000256" key="9">
    <source>
        <dbReference type="SAM" id="MobiDB-lite"/>
    </source>
</evidence>
<dbReference type="InterPro" id="IPR027417">
    <property type="entry name" value="P-loop_NTPase"/>
</dbReference>
<dbReference type="SUPFAM" id="SSF52540">
    <property type="entry name" value="P-loop containing nucleoside triphosphate hydrolases"/>
    <property type="match status" value="1"/>
</dbReference>
<comment type="catalytic activity">
    <reaction evidence="6">
        <text>ATP + H2O = ADP + phosphate + H(+)</text>
        <dbReference type="Rhea" id="RHEA:13065"/>
        <dbReference type="ChEBI" id="CHEBI:15377"/>
        <dbReference type="ChEBI" id="CHEBI:15378"/>
        <dbReference type="ChEBI" id="CHEBI:30616"/>
        <dbReference type="ChEBI" id="CHEBI:43474"/>
        <dbReference type="ChEBI" id="CHEBI:456216"/>
        <dbReference type="EC" id="3.6.4.13"/>
    </reaction>
</comment>
<dbReference type="GO" id="GO:0005524">
    <property type="term" value="F:ATP binding"/>
    <property type="evidence" value="ECO:0007669"/>
    <property type="project" value="UniProtKB-KW"/>
</dbReference>
<evidence type="ECO:0000256" key="3">
    <source>
        <dbReference type="ARBA" id="ARBA00022801"/>
    </source>
</evidence>
<gene>
    <name evidence="13" type="ORF">EG327_005957</name>
    <name evidence="14" type="ORF">EG328_010307</name>
</gene>
<evidence type="ECO:0000256" key="1">
    <source>
        <dbReference type="ARBA" id="ARBA00012552"/>
    </source>
</evidence>
<dbReference type="Proteomes" id="UP000447873">
    <property type="component" value="Unassembled WGS sequence"/>
</dbReference>
<evidence type="ECO:0000256" key="8">
    <source>
        <dbReference type="RuleBase" id="RU000492"/>
    </source>
</evidence>
<evidence type="ECO:0000313" key="13">
    <source>
        <dbReference type="EMBL" id="KAE9982085.1"/>
    </source>
</evidence>
<feature type="domain" description="Helicase C-terminal" evidence="11">
    <location>
        <begin position="426"/>
        <end position="590"/>
    </location>
</feature>
<dbReference type="PROSITE" id="PS51194">
    <property type="entry name" value="HELICASE_CTER"/>
    <property type="match status" value="1"/>
</dbReference>
<dbReference type="SMART" id="SM00490">
    <property type="entry name" value="HELICc"/>
    <property type="match status" value="1"/>
</dbReference>
<keyword evidence="4 8" id="KW-0347">Helicase</keyword>
<dbReference type="InterPro" id="IPR014014">
    <property type="entry name" value="RNA_helicase_DEAD_Q_motif"/>
</dbReference>
<comment type="caution">
    <text evidence="14">The sequence shown here is derived from an EMBL/GenBank/DDBJ whole genome shotgun (WGS) entry which is preliminary data.</text>
</comment>
<protein>
    <recommendedName>
        <fullName evidence="1">RNA helicase</fullName>
        <ecNumber evidence="1">3.6.4.13</ecNumber>
    </recommendedName>
</protein>
<dbReference type="Gene3D" id="3.40.50.300">
    <property type="entry name" value="P-loop containing nucleotide triphosphate hydrolases"/>
    <property type="match status" value="2"/>
</dbReference>
<dbReference type="InterPro" id="IPR000629">
    <property type="entry name" value="RNA-helicase_DEAD-box_CS"/>
</dbReference>
<evidence type="ECO:0000259" key="10">
    <source>
        <dbReference type="PROSITE" id="PS51192"/>
    </source>
</evidence>
<evidence type="ECO:0000256" key="4">
    <source>
        <dbReference type="ARBA" id="ARBA00022806"/>
    </source>
</evidence>
<feature type="compositionally biased region" description="Low complexity" evidence="9">
    <location>
        <begin position="667"/>
        <end position="678"/>
    </location>
</feature>
<dbReference type="InterPro" id="IPR014001">
    <property type="entry name" value="Helicase_ATP-bd"/>
</dbReference>
<evidence type="ECO:0000259" key="12">
    <source>
        <dbReference type="PROSITE" id="PS51195"/>
    </source>
</evidence>
<feature type="short sequence motif" description="Q motif" evidence="7">
    <location>
        <begin position="187"/>
        <end position="215"/>
    </location>
</feature>
<feature type="region of interest" description="Disordered" evidence="9">
    <location>
        <begin position="596"/>
        <end position="678"/>
    </location>
</feature>
<feature type="compositionally biased region" description="Low complexity" evidence="9">
    <location>
        <begin position="615"/>
        <end position="625"/>
    </location>
</feature>
<evidence type="ECO:0000256" key="5">
    <source>
        <dbReference type="ARBA" id="ARBA00022840"/>
    </source>
</evidence>
<keyword evidence="2 8" id="KW-0547">Nucleotide-binding</keyword>
<proteinExistence type="inferred from homology"/>
<dbReference type="PANTHER" id="PTHR47958">
    <property type="entry name" value="ATP-DEPENDENT RNA HELICASE DBP3"/>
    <property type="match status" value="1"/>
</dbReference>
<dbReference type="PROSITE" id="PS51195">
    <property type="entry name" value="Q_MOTIF"/>
    <property type="match status" value="1"/>
</dbReference>
<evidence type="ECO:0000313" key="14">
    <source>
        <dbReference type="EMBL" id="KAE9983070.1"/>
    </source>
</evidence>
<keyword evidence="5 8" id="KW-0067">ATP-binding</keyword>
<dbReference type="PROSITE" id="PS00039">
    <property type="entry name" value="DEAD_ATP_HELICASE"/>
    <property type="match status" value="1"/>
</dbReference>
<name>A0A8H3V814_VENIN</name>
<dbReference type="CDD" id="cd18787">
    <property type="entry name" value="SF2_C_DEAD"/>
    <property type="match status" value="1"/>
</dbReference>
<dbReference type="InterPro" id="IPR011545">
    <property type="entry name" value="DEAD/DEAH_box_helicase_dom"/>
</dbReference>
<dbReference type="PROSITE" id="PS51192">
    <property type="entry name" value="HELICASE_ATP_BIND_1"/>
    <property type="match status" value="1"/>
</dbReference>
<dbReference type="Pfam" id="PF00271">
    <property type="entry name" value="Helicase_C"/>
    <property type="match status" value="1"/>
</dbReference>
<feature type="compositionally biased region" description="Acidic residues" evidence="9">
    <location>
        <begin position="596"/>
        <end position="611"/>
    </location>
</feature>
<dbReference type="InterPro" id="IPR001650">
    <property type="entry name" value="Helicase_C-like"/>
</dbReference>
<feature type="compositionally biased region" description="Low complexity" evidence="9">
    <location>
        <begin position="632"/>
        <end position="659"/>
    </location>
</feature>
<evidence type="ECO:0000313" key="16">
    <source>
        <dbReference type="Proteomes" id="UP000490939"/>
    </source>
</evidence>
<evidence type="ECO:0000256" key="7">
    <source>
        <dbReference type="PROSITE-ProRule" id="PRU00552"/>
    </source>
</evidence>
<reference evidence="14 15" key="1">
    <citation type="submission" date="2018-12" db="EMBL/GenBank/DDBJ databases">
        <title>Venturia inaequalis Genome Resource.</title>
        <authorList>
            <person name="Lichtner F.J."/>
        </authorList>
    </citation>
    <scope>NUCLEOTIDE SEQUENCE [LARGE SCALE GENOMIC DNA]</scope>
    <source>
        <strain evidence="14 15">120213</strain>
        <strain evidence="13 16">DMI_063113</strain>
    </source>
</reference>
<sequence>MSGFGDIEEATFNHGNASAFDDVGPSTFDASAFYSAGASASDNADTSAFDTAEMEAALSTVAKVRPEQNFVGAPKDKEEAESKAREHGYTTPVPYDYSAYAARGRASADEAENILAPVTARSNAAQAARYEWKEEYGDIGPKIPELEKKLFTNDFLMEAGHGRSRLDDIHIEMKVHGTGELISRDIYKFEDAAIHPVVMETLNLMGYSLPTPIQCATIPMMLAGRDIVASAQTGSGKTAAYLIPIISMLMGKAKKLAAKRPDPSTYDPSTDRVRAEPLVLVICPTRELCIQIFDECRRLCYRTMLRPCIAYGGGPIGNQIEELAKGCDIIVSTPGRLKDLISKPSVLSLRRVRYTVIDEADELLHGDWEEDMAAIMKGSDLSEDGDTHYYMFSATFPKEFRKIAKSFMADDYVRIRIGRIGSSHENIKQDVIWVEENKKRDALWDLLFQNPPCRTIVFVNNKKAADMLDDFLFNKGMPSTSIHSDRTQREREDSILSFRQGTSPILITTGLAARGLDIKHVLHVINYDMPSSMYGGIQEYVHRIGRTARIGNEGRATSFCNERSEDLAEPLVKILLENNQEIPDFLAEFKPLDGELVWDDDSDDSDEEDAATEVAEGQGWGAPAAAEEEAADTGFTADAGFSADAGQSSSSDESLSCDESSSDEESSFGQESQADFAW</sequence>
<evidence type="ECO:0000256" key="2">
    <source>
        <dbReference type="ARBA" id="ARBA00022741"/>
    </source>
</evidence>
<evidence type="ECO:0000259" key="11">
    <source>
        <dbReference type="PROSITE" id="PS51194"/>
    </source>
</evidence>
<organism evidence="14 15">
    <name type="scientific">Venturia inaequalis</name>
    <name type="common">Apple scab fungus</name>
    <dbReference type="NCBI Taxonomy" id="5025"/>
    <lineage>
        <taxon>Eukaryota</taxon>
        <taxon>Fungi</taxon>
        <taxon>Dikarya</taxon>
        <taxon>Ascomycota</taxon>
        <taxon>Pezizomycotina</taxon>
        <taxon>Dothideomycetes</taxon>
        <taxon>Pleosporomycetidae</taxon>
        <taxon>Venturiales</taxon>
        <taxon>Venturiaceae</taxon>
        <taxon>Venturia</taxon>
    </lineage>
</organism>
<dbReference type="EC" id="3.6.4.13" evidence="1"/>
<dbReference type="Pfam" id="PF00270">
    <property type="entry name" value="DEAD"/>
    <property type="match status" value="1"/>
</dbReference>
<dbReference type="SMART" id="SM00487">
    <property type="entry name" value="DEXDc"/>
    <property type="match status" value="1"/>
</dbReference>
<dbReference type="Proteomes" id="UP000490939">
    <property type="component" value="Unassembled WGS sequence"/>
</dbReference>
<comment type="similarity">
    <text evidence="8">Belongs to the DEAD box helicase family.</text>
</comment>
<dbReference type="GO" id="GO:0016787">
    <property type="term" value="F:hydrolase activity"/>
    <property type="evidence" value="ECO:0007669"/>
    <property type="project" value="UniProtKB-KW"/>
</dbReference>
<feature type="domain" description="Helicase ATP-binding" evidence="10">
    <location>
        <begin position="218"/>
        <end position="414"/>
    </location>
</feature>
<keyword evidence="3 8" id="KW-0378">Hydrolase</keyword>
<dbReference type="FunFam" id="3.40.50.300:FF:000008">
    <property type="entry name" value="ATP-dependent RNA helicase RhlB"/>
    <property type="match status" value="1"/>
</dbReference>
<dbReference type="AlphaFoldDB" id="A0A8H3V814"/>
<dbReference type="EMBL" id="WNWR01000346">
    <property type="protein sequence ID" value="KAE9982085.1"/>
    <property type="molecule type" value="Genomic_DNA"/>
</dbReference>
<accession>A0A8H3V814</accession>
<dbReference type="GO" id="GO:0003676">
    <property type="term" value="F:nucleic acid binding"/>
    <property type="evidence" value="ECO:0007669"/>
    <property type="project" value="InterPro"/>
</dbReference>
<evidence type="ECO:0000313" key="15">
    <source>
        <dbReference type="Proteomes" id="UP000447873"/>
    </source>
</evidence>